<feature type="compositionally biased region" description="Basic and acidic residues" evidence="8">
    <location>
        <begin position="187"/>
        <end position="200"/>
    </location>
</feature>
<keyword evidence="5" id="KW-0229">DNA integration</keyword>
<evidence type="ECO:0000256" key="1">
    <source>
        <dbReference type="ARBA" id="ARBA00022670"/>
    </source>
</evidence>
<evidence type="ECO:0000259" key="10">
    <source>
        <dbReference type="PROSITE" id="PS50878"/>
    </source>
</evidence>
<protein>
    <submittedName>
        <fullName evidence="11">Reverse transcriptase domain-containing protein</fullName>
    </submittedName>
</protein>
<dbReference type="InterPro" id="IPR041577">
    <property type="entry name" value="RT_RNaseH_2"/>
</dbReference>
<keyword evidence="2" id="KW-0378">Hydrolase</keyword>
<dbReference type="EMBL" id="BQNB010021055">
    <property type="protein sequence ID" value="GJU02386.1"/>
    <property type="molecule type" value="Genomic_DNA"/>
</dbReference>
<accession>A0ABQ5IQN9</accession>
<keyword evidence="1" id="KW-0645">Protease</keyword>
<evidence type="ECO:0000256" key="5">
    <source>
        <dbReference type="ARBA" id="ARBA00022908"/>
    </source>
</evidence>
<name>A0ABQ5IQN9_9ASTR</name>
<evidence type="ECO:0000256" key="8">
    <source>
        <dbReference type="SAM" id="MobiDB-lite"/>
    </source>
</evidence>
<dbReference type="InterPro" id="IPR043128">
    <property type="entry name" value="Rev_trsase/Diguanyl_cyclase"/>
</dbReference>
<keyword evidence="11" id="KW-0695">RNA-directed DNA polymerase</keyword>
<dbReference type="CDD" id="cd01647">
    <property type="entry name" value="RT_LTR"/>
    <property type="match status" value="1"/>
</dbReference>
<dbReference type="InterPro" id="IPR021109">
    <property type="entry name" value="Peptidase_aspartic_dom_sf"/>
</dbReference>
<keyword evidence="11" id="KW-0548">Nucleotidyltransferase</keyword>
<dbReference type="SUPFAM" id="SSF57756">
    <property type="entry name" value="Retrovirus zinc finger-like domains"/>
    <property type="match status" value="1"/>
</dbReference>
<dbReference type="InterPro" id="IPR053134">
    <property type="entry name" value="RNA-dir_DNA_polymerase"/>
</dbReference>
<dbReference type="Gene3D" id="3.30.70.270">
    <property type="match status" value="2"/>
</dbReference>
<dbReference type="InterPro" id="IPR001878">
    <property type="entry name" value="Znf_CCHC"/>
</dbReference>
<dbReference type="SMART" id="SM00343">
    <property type="entry name" value="ZnF_C2HC"/>
    <property type="match status" value="2"/>
</dbReference>
<feature type="domain" description="CCHC-type" evidence="9">
    <location>
        <begin position="250"/>
        <end position="266"/>
    </location>
</feature>
<dbReference type="SUPFAM" id="SSF56672">
    <property type="entry name" value="DNA/RNA polymerases"/>
    <property type="match status" value="1"/>
</dbReference>
<dbReference type="Pfam" id="PF00098">
    <property type="entry name" value="zf-CCHC"/>
    <property type="match status" value="1"/>
</dbReference>
<reference evidence="11" key="1">
    <citation type="journal article" date="2022" name="Int. J. Mol. Sci.">
        <title>Draft Genome of Tanacetum Coccineum: Genomic Comparison of Closely Related Tanacetum-Family Plants.</title>
        <authorList>
            <person name="Yamashiro T."/>
            <person name="Shiraishi A."/>
            <person name="Nakayama K."/>
            <person name="Satake H."/>
        </authorList>
    </citation>
    <scope>NUCLEOTIDE SEQUENCE</scope>
</reference>
<keyword evidence="2" id="KW-0064">Aspartyl protease</keyword>
<keyword evidence="12" id="KW-1185">Reference proteome</keyword>
<feature type="region of interest" description="Disordered" evidence="8">
    <location>
        <begin position="187"/>
        <end position="215"/>
    </location>
</feature>
<keyword evidence="3" id="KW-0460">Magnesium</keyword>
<dbReference type="Gene3D" id="4.10.60.10">
    <property type="entry name" value="Zinc finger, CCHC-type"/>
    <property type="match status" value="1"/>
</dbReference>
<dbReference type="InterPro" id="IPR036875">
    <property type="entry name" value="Znf_CCHC_sf"/>
</dbReference>
<keyword evidence="7" id="KW-0862">Zinc</keyword>
<organism evidence="11 12">
    <name type="scientific">Tanacetum coccineum</name>
    <dbReference type="NCBI Taxonomy" id="301880"/>
    <lineage>
        <taxon>Eukaryota</taxon>
        <taxon>Viridiplantae</taxon>
        <taxon>Streptophyta</taxon>
        <taxon>Embryophyta</taxon>
        <taxon>Tracheophyta</taxon>
        <taxon>Spermatophyta</taxon>
        <taxon>Magnoliopsida</taxon>
        <taxon>eudicotyledons</taxon>
        <taxon>Gunneridae</taxon>
        <taxon>Pentapetalae</taxon>
        <taxon>asterids</taxon>
        <taxon>campanulids</taxon>
        <taxon>Asterales</taxon>
        <taxon>Asteraceae</taxon>
        <taxon>Asteroideae</taxon>
        <taxon>Anthemideae</taxon>
        <taxon>Anthemidinae</taxon>
        <taxon>Tanacetum</taxon>
    </lineage>
</organism>
<dbReference type="CDD" id="cd00303">
    <property type="entry name" value="retropepsin_like"/>
    <property type="match status" value="1"/>
</dbReference>
<evidence type="ECO:0000313" key="12">
    <source>
        <dbReference type="Proteomes" id="UP001151760"/>
    </source>
</evidence>
<proteinExistence type="predicted"/>
<dbReference type="InterPro" id="IPR005162">
    <property type="entry name" value="Retrotrans_gag_dom"/>
</dbReference>
<dbReference type="PANTHER" id="PTHR24559:SF427">
    <property type="entry name" value="RNA-DIRECTED DNA POLYMERASE"/>
    <property type="match status" value="1"/>
</dbReference>
<dbReference type="SUPFAM" id="SSF50630">
    <property type="entry name" value="Acid proteases"/>
    <property type="match status" value="1"/>
</dbReference>
<comment type="caution">
    <text evidence="11">The sequence shown here is derived from an EMBL/GenBank/DDBJ whole genome shotgun (WGS) entry which is preliminary data.</text>
</comment>
<evidence type="ECO:0000313" key="11">
    <source>
        <dbReference type="EMBL" id="GJU02386.1"/>
    </source>
</evidence>
<dbReference type="GO" id="GO:0003964">
    <property type="term" value="F:RNA-directed DNA polymerase activity"/>
    <property type="evidence" value="ECO:0007669"/>
    <property type="project" value="UniProtKB-KW"/>
</dbReference>
<dbReference type="PROSITE" id="PS50878">
    <property type="entry name" value="RT_POL"/>
    <property type="match status" value="1"/>
</dbReference>
<keyword evidence="7" id="KW-0479">Metal-binding</keyword>
<dbReference type="Proteomes" id="UP001151760">
    <property type="component" value="Unassembled WGS sequence"/>
</dbReference>
<dbReference type="PROSITE" id="PS50158">
    <property type="entry name" value="ZF_CCHC"/>
    <property type="match status" value="1"/>
</dbReference>
<keyword evidence="6" id="KW-0238">DNA-binding</keyword>
<sequence>MAPTTRRGPTTPTDTTNPNNMTPEAVQAMIDQALLRNSTNGDGSHSSHGDNRRNVQNARPCYYADFMKCQPLNFKGTEGVVKFATCTLLDAALTWWNSQIRTLGPEAYVMAWEVLKKKMTDKYCPQGEIQKLEIELWNLKTEKVNKYIRGLPDNIYGNVKSARPKTLDETIELANDLMDQKLHTYAEKSDNKRKADDSSRNNHGHQQQPHKKQNVAKAYNIGTGEKKTYGGNLPKCTKCNFHHNGPCTQRCHKCNKIGHYARDCRSTSNTSVANTPRGNGAATKRNGYFECGAFEHFKRDCPKLKNKNGGNRNAQGWVYAVGNAEMNGNAAGNPDSNVVTGTFLLNNRYASILFDTGADRSFISTAFSSLIDIVPTPLENFYDVELADGKIVGIDTILRGCTLNFLGHPFNIDLMPIELGSFDVIIGMDWLRRCHAVIVCDEKLVRVPYGNETLTFCGNESNYGRESRLTEDKSEGKQIKDVPIVRDFPEVFPEDLPGLPPTRPVEFQIDLIPGAAPVARAPYRLAPSEMKKLSEQLQELSDKGFIRPSSSPWGAPVLFVKKKDGSFRMCIDYRELNKLIVKNRYPLLRIDDLFDQLQGSSIYSKIDLRSGYHQLKVREQDIPKIAFRTRYGHYEFQVMPFGLTNAPAVFMDLMNRVCKPYLDKFVIVFIDDILIYSKDEKEHEEHLKAILELLKKEQLYAKFSKCEFWIPKVLFLSHVIDNRGIRVDPAKIESIKDWASPKSPTEIRQFLGLAEYYRRFIEGFSKIAKSMMKLTQIGIKFDWGEKEENAFQIIKQKLCSAPILALPEGSEDFVVYCDASHKGLGAVLMQREKVIAYAS</sequence>
<evidence type="ECO:0000256" key="6">
    <source>
        <dbReference type="ARBA" id="ARBA00023125"/>
    </source>
</evidence>
<dbReference type="Gene3D" id="2.40.70.10">
    <property type="entry name" value="Acid Proteases"/>
    <property type="match status" value="1"/>
</dbReference>
<evidence type="ECO:0000256" key="2">
    <source>
        <dbReference type="ARBA" id="ARBA00022750"/>
    </source>
</evidence>
<evidence type="ECO:0000256" key="4">
    <source>
        <dbReference type="ARBA" id="ARBA00022884"/>
    </source>
</evidence>
<dbReference type="InterPro" id="IPR043502">
    <property type="entry name" value="DNA/RNA_pol_sf"/>
</dbReference>
<dbReference type="Pfam" id="PF03732">
    <property type="entry name" value="Retrotrans_gag"/>
    <property type="match status" value="1"/>
</dbReference>
<gene>
    <name evidence="11" type="ORF">Tco_1112724</name>
</gene>
<dbReference type="Pfam" id="PF00078">
    <property type="entry name" value="RVT_1"/>
    <property type="match status" value="1"/>
</dbReference>
<feature type="domain" description="Reverse transcriptase" evidence="10">
    <location>
        <begin position="541"/>
        <end position="720"/>
    </location>
</feature>
<feature type="region of interest" description="Disordered" evidence="8">
    <location>
        <begin position="1"/>
        <end position="22"/>
    </location>
</feature>
<reference evidence="11" key="2">
    <citation type="submission" date="2022-01" db="EMBL/GenBank/DDBJ databases">
        <authorList>
            <person name="Yamashiro T."/>
            <person name="Shiraishi A."/>
            <person name="Satake H."/>
            <person name="Nakayama K."/>
        </authorList>
    </citation>
    <scope>NUCLEOTIDE SEQUENCE</scope>
</reference>
<keyword evidence="4" id="KW-0694">RNA-binding</keyword>
<evidence type="ECO:0000256" key="3">
    <source>
        <dbReference type="ARBA" id="ARBA00022842"/>
    </source>
</evidence>
<dbReference type="InterPro" id="IPR000477">
    <property type="entry name" value="RT_dom"/>
</dbReference>
<dbReference type="PROSITE" id="PS00141">
    <property type="entry name" value="ASP_PROTEASE"/>
    <property type="match status" value="1"/>
</dbReference>
<dbReference type="InterPro" id="IPR001969">
    <property type="entry name" value="Aspartic_peptidase_AS"/>
</dbReference>
<dbReference type="Pfam" id="PF08284">
    <property type="entry name" value="RVP_2"/>
    <property type="match status" value="1"/>
</dbReference>
<dbReference type="Pfam" id="PF17919">
    <property type="entry name" value="RT_RNaseH_2"/>
    <property type="match status" value="1"/>
</dbReference>
<evidence type="ECO:0000259" key="9">
    <source>
        <dbReference type="PROSITE" id="PS50158"/>
    </source>
</evidence>
<keyword evidence="11" id="KW-0808">Transferase</keyword>
<keyword evidence="7" id="KW-0863">Zinc-finger</keyword>
<evidence type="ECO:0000256" key="7">
    <source>
        <dbReference type="PROSITE-ProRule" id="PRU00047"/>
    </source>
</evidence>
<dbReference type="PANTHER" id="PTHR24559">
    <property type="entry name" value="TRANSPOSON TY3-I GAG-POL POLYPROTEIN"/>
    <property type="match status" value="1"/>
</dbReference>
<dbReference type="Gene3D" id="3.10.10.10">
    <property type="entry name" value="HIV Type 1 Reverse Transcriptase, subunit A, domain 1"/>
    <property type="match status" value="1"/>
</dbReference>